<dbReference type="Proteomes" id="UP000762676">
    <property type="component" value="Unassembled WGS sequence"/>
</dbReference>
<dbReference type="Gene3D" id="3.20.20.10">
    <property type="entry name" value="Alanine racemase"/>
    <property type="match status" value="2"/>
</dbReference>
<dbReference type="GO" id="GO:0008721">
    <property type="term" value="F:D-serine ammonia-lyase activity"/>
    <property type="evidence" value="ECO:0007669"/>
    <property type="project" value="TreeGrafter"/>
</dbReference>
<accession>A0AAV4JNN1</accession>
<keyword evidence="5" id="KW-1185">Reference proteome</keyword>
<dbReference type="AlphaFoldDB" id="A0AAV4JNN1"/>
<sequence length="327" mass="36346">MAKTFSDLDTPCFLVDLDKVKQNAQRMLDTCARLNLQLRAHTKTHKTLCLALVEKLDKFHVMVSGPDGLATLKAHTENLPAGKKWSIVLEVDCGYGRTGFAVWGQEVIDAALVITKSASLELEAIYCHCGDLYSVRSKQLREAQQKRNAASLCGLQEKLKKFGVSCKFGTGSTPTCSLPIEFNRNLSEFHPGAYIFYDYEQYLLNACKESDIACRVMTRVVAHKPELNMIIVDCGFTAISHDGMAQRLPDADFCLIQGEANLKMIGMSQELGKIVAKEGDLDCSQYPIGTILFIFPYHTCAAAAMHKEYFVHCADTVVTTWTPVRGW</sequence>
<evidence type="ECO:0000313" key="5">
    <source>
        <dbReference type="Proteomes" id="UP000762676"/>
    </source>
</evidence>
<comment type="caution">
    <text evidence="4">The sequence shown here is derived from an EMBL/GenBank/DDBJ whole genome shotgun (WGS) entry which is preliminary data.</text>
</comment>
<protein>
    <submittedName>
        <fullName evidence="4">Proline synthase co-transcribed bacterial protein</fullName>
    </submittedName>
</protein>
<dbReference type="Gene3D" id="2.40.37.20">
    <property type="entry name" value="D-serine dehydratase-like domain"/>
    <property type="match status" value="1"/>
</dbReference>
<comment type="similarity">
    <text evidence="1">Belongs to the DSD1 family.</text>
</comment>
<keyword evidence="2" id="KW-0456">Lyase</keyword>
<evidence type="ECO:0000259" key="3">
    <source>
        <dbReference type="SMART" id="SM01119"/>
    </source>
</evidence>
<dbReference type="SUPFAM" id="SSF51419">
    <property type="entry name" value="PLP-binding barrel"/>
    <property type="match status" value="1"/>
</dbReference>
<dbReference type="PANTHER" id="PTHR28004:SF2">
    <property type="entry name" value="D-SERINE DEHYDRATASE"/>
    <property type="match status" value="1"/>
</dbReference>
<dbReference type="EMBL" id="BMAT01010322">
    <property type="protein sequence ID" value="GFS24304.1"/>
    <property type="molecule type" value="Genomic_DNA"/>
</dbReference>
<evidence type="ECO:0000313" key="4">
    <source>
        <dbReference type="EMBL" id="GFS24304.1"/>
    </source>
</evidence>
<dbReference type="SMART" id="SM01119">
    <property type="entry name" value="D-ser_dehydrat"/>
    <property type="match status" value="1"/>
</dbReference>
<dbReference type="InterPro" id="IPR029066">
    <property type="entry name" value="PLP-binding_barrel"/>
</dbReference>
<evidence type="ECO:0000256" key="2">
    <source>
        <dbReference type="ARBA" id="ARBA00023239"/>
    </source>
</evidence>
<dbReference type="PANTHER" id="PTHR28004">
    <property type="entry name" value="ZGC:162816-RELATED"/>
    <property type="match status" value="1"/>
</dbReference>
<proteinExistence type="inferred from homology"/>
<organism evidence="4 5">
    <name type="scientific">Elysia marginata</name>
    <dbReference type="NCBI Taxonomy" id="1093978"/>
    <lineage>
        <taxon>Eukaryota</taxon>
        <taxon>Metazoa</taxon>
        <taxon>Spiralia</taxon>
        <taxon>Lophotrochozoa</taxon>
        <taxon>Mollusca</taxon>
        <taxon>Gastropoda</taxon>
        <taxon>Heterobranchia</taxon>
        <taxon>Euthyneura</taxon>
        <taxon>Panpulmonata</taxon>
        <taxon>Sacoglossa</taxon>
        <taxon>Placobranchoidea</taxon>
        <taxon>Plakobranchidae</taxon>
        <taxon>Elysia</taxon>
    </lineage>
</organism>
<feature type="domain" description="D-serine dehydratase-like" evidence="3">
    <location>
        <begin position="213"/>
        <end position="313"/>
    </location>
</feature>
<dbReference type="Pfam" id="PF01168">
    <property type="entry name" value="Ala_racemase_N"/>
    <property type="match status" value="1"/>
</dbReference>
<gene>
    <name evidence="4" type="ORF">ElyMa_005154600</name>
</gene>
<dbReference type="Pfam" id="PF14031">
    <property type="entry name" value="D-ser_dehydrat"/>
    <property type="match status" value="1"/>
</dbReference>
<dbReference type="InterPro" id="IPR026956">
    <property type="entry name" value="D-ser_dehydrat-like_dom"/>
</dbReference>
<dbReference type="GO" id="GO:0036088">
    <property type="term" value="P:D-serine catabolic process"/>
    <property type="evidence" value="ECO:0007669"/>
    <property type="project" value="TreeGrafter"/>
</dbReference>
<dbReference type="InterPro" id="IPR001608">
    <property type="entry name" value="Ala_racemase_N"/>
</dbReference>
<name>A0AAV4JNN1_9GAST</name>
<reference evidence="4 5" key="1">
    <citation type="journal article" date="2021" name="Elife">
        <title>Chloroplast acquisition without the gene transfer in kleptoplastic sea slugs, Plakobranchus ocellatus.</title>
        <authorList>
            <person name="Maeda T."/>
            <person name="Takahashi S."/>
            <person name="Yoshida T."/>
            <person name="Shimamura S."/>
            <person name="Takaki Y."/>
            <person name="Nagai Y."/>
            <person name="Toyoda A."/>
            <person name="Suzuki Y."/>
            <person name="Arimoto A."/>
            <person name="Ishii H."/>
            <person name="Satoh N."/>
            <person name="Nishiyama T."/>
            <person name="Hasebe M."/>
            <person name="Maruyama T."/>
            <person name="Minagawa J."/>
            <person name="Obokata J."/>
            <person name="Shigenobu S."/>
        </authorList>
    </citation>
    <scope>NUCLEOTIDE SEQUENCE [LARGE SCALE GENOMIC DNA]</scope>
</reference>
<dbReference type="InterPro" id="IPR042208">
    <property type="entry name" value="D-ser_dehydrat-like_sf"/>
</dbReference>
<dbReference type="InterPro" id="IPR051466">
    <property type="entry name" value="D-amino_acid_metab_enzyme"/>
</dbReference>
<evidence type="ECO:0000256" key="1">
    <source>
        <dbReference type="ARBA" id="ARBA00005323"/>
    </source>
</evidence>